<dbReference type="Gene3D" id="3.30.70.330">
    <property type="match status" value="1"/>
</dbReference>
<dbReference type="InterPro" id="IPR035979">
    <property type="entry name" value="RBD_domain_sf"/>
</dbReference>
<organism evidence="5 6">
    <name type="scientific">Lomentospora prolificans</name>
    <dbReference type="NCBI Taxonomy" id="41688"/>
    <lineage>
        <taxon>Eukaryota</taxon>
        <taxon>Fungi</taxon>
        <taxon>Dikarya</taxon>
        <taxon>Ascomycota</taxon>
        <taxon>Pezizomycotina</taxon>
        <taxon>Sordariomycetes</taxon>
        <taxon>Hypocreomycetidae</taxon>
        <taxon>Microascales</taxon>
        <taxon>Microascaceae</taxon>
        <taxon>Lomentospora</taxon>
    </lineage>
</organism>
<dbReference type="Pfam" id="PF01585">
    <property type="entry name" value="G-patch"/>
    <property type="match status" value="1"/>
</dbReference>
<dbReference type="VEuPathDB" id="FungiDB:jhhlp_006363"/>
<name>A0A2N3N5Q2_9PEZI</name>
<reference evidence="5 6" key="1">
    <citation type="journal article" date="2017" name="G3 (Bethesda)">
        <title>First Draft Genome Sequence of the Pathogenic Fungus Lomentospora prolificans (Formerly Scedosporium prolificans).</title>
        <authorList>
            <person name="Luo R."/>
            <person name="Zimin A."/>
            <person name="Workman R."/>
            <person name="Fan Y."/>
            <person name="Pertea G."/>
            <person name="Grossman N."/>
            <person name="Wear M.P."/>
            <person name="Jia B."/>
            <person name="Miller H."/>
            <person name="Casadevall A."/>
            <person name="Timp W."/>
            <person name="Zhang S.X."/>
            <person name="Salzberg S.L."/>
        </authorList>
    </citation>
    <scope>NUCLEOTIDE SEQUENCE [LARGE SCALE GENOMIC DNA]</scope>
    <source>
        <strain evidence="5 6">JHH-5317</strain>
    </source>
</reference>
<gene>
    <name evidence="5" type="ORF">jhhlp_006363</name>
</gene>
<dbReference type="OrthoDB" id="5411533at2759"/>
<dbReference type="PROSITE" id="PS50102">
    <property type="entry name" value="RRM"/>
    <property type="match status" value="1"/>
</dbReference>
<dbReference type="GO" id="GO:0071011">
    <property type="term" value="C:precatalytic spliceosome"/>
    <property type="evidence" value="ECO:0007669"/>
    <property type="project" value="TreeGrafter"/>
</dbReference>
<evidence type="ECO:0000313" key="5">
    <source>
        <dbReference type="EMBL" id="PKS07755.1"/>
    </source>
</evidence>
<dbReference type="GO" id="GO:0045292">
    <property type="term" value="P:mRNA cis splicing, via spliceosome"/>
    <property type="evidence" value="ECO:0007669"/>
    <property type="project" value="InterPro"/>
</dbReference>
<dbReference type="InParanoid" id="A0A2N3N5Q2"/>
<evidence type="ECO:0000256" key="2">
    <source>
        <dbReference type="SAM" id="MobiDB-lite"/>
    </source>
</evidence>
<dbReference type="PROSITE" id="PS50174">
    <property type="entry name" value="G_PATCH"/>
    <property type="match status" value="1"/>
</dbReference>
<comment type="caution">
    <text evidence="5">The sequence shown here is derived from an EMBL/GenBank/DDBJ whole genome shotgun (WGS) entry which is preliminary data.</text>
</comment>
<dbReference type="PANTHER" id="PTHR13288">
    <property type="entry name" value="SPLICING FACTOR 45 SPF45"/>
    <property type="match status" value="1"/>
</dbReference>
<dbReference type="Proteomes" id="UP000233524">
    <property type="component" value="Unassembled WGS sequence"/>
</dbReference>
<dbReference type="Pfam" id="PF00076">
    <property type="entry name" value="RRM_1"/>
    <property type="match status" value="1"/>
</dbReference>
<dbReference type="InterPro" id="IPR040052">
    <property type="entry name" value="RBM17"/>
</dbReference>
<dbReference type="PANTHER" id="PTHR13288:SF8">
    <property type="entry name" value="SPLICING FACTOR 45"/>
    <property type="match status" value="1"/>
</dbReference>
<dbReference type="InterPro" id="IPR012677">
    <property type="entry name" value="Nucleotide-bd_a/b_plait_sf"/>
</dbReference>
<dbReference type="AlphaFoldDB" id="A0A2N3N5Q2"/>
<feature type="domain" description="G-patch" evidence="4">
    <location>
        <begin position="340"/>
        <end position="391"/>
    </location>
</feature>
<dbReference type="EMBL" id="NLAX01000701">
    <property type="protein sequence ID" value="PKS07755.1"/>
    <property type="molecule type" value="Genomic_DNA"/>
</dbReference>
<feature type="compositionally biased region" description="Basic and acidic residues" evidence="2">
    <location>
        <begin position="200"/>
        <end position="217"/>
    </location>
</feature>
<proteinExistence type="predicted"/>
<dbReference type="STRING" id="41688.A0A2N3N5Q2"/>
<feature type="compositionally biased region" description="Pro residues" evidence="2">
    <location>
        <begin position="267"/>
        <end position="278"/>
    </location>
</feature>
<sequence length="521" mass="57057">MSAPSQPPPPKGGGGLSLYANLLESSGDASATISSAPIQVCRAIPQLVFSWVTLGEMLICAFTALRFQPIRRPQIKQKPKPSFPKTIPGAIVSKPASSVEPAPTSASTTTPSAAPANPPAKSNLAAWAATDDDDWKYSAAAGEKRQRGGRKKKKKRMEQLETDWDEIYDPSRPTNVDEYLKSDERIREIHEWKDLLYRHRKGDRDSDSDSEEDDRRRPMTNQFAPPPSYAFAPPPPPSPPRASVPDDQSGDDAYARRLALSQGAPTPSAPIPPPPPPAEDQGISISRAPVRYDPPPTRDSEGEEEEEDYRPALGLGASSTSDRGPAEGDEDRPRSNRPGQKGFAQRLMSKYGWTKGSGLGADESGIVKPLRVQVEKRKKKSDADGGGWAEPAARSKILGGNRKPGQQDDDGFGPMSEVIVLRNMLEGMEDLRGEVASGLGQEIGEECGDKVFFSPPREPFITYGRVERLYIDIDTRQVFIKFTDQVSALRAVNELNGRIFNGNAIQPKFYDSERFEKGVYN</sequence>
<evidence type="ECO:0000256" key="1">
    <source>
        <dbReference type="PROSITE-ProRule" id="PRU00176"/>
    </source>
</evidence>
<dbReference type="GO" id="GO:0003723">
    <property type="term" value="F:RNA binding"/>
    <property type="evidence" value="ECO:0007669"/>
    <property type="project" value="UniProtKB-UniRule"/>
</dbReference>
<dbReference type="SMART" id="SM00443">
    <property type="entry name" value="G_patch"/>
    <property type="match status" value="1"/>
</dbReference>
<feature type="compositionally biased region" description="Pro residues" evidence="2">
    <location>
        <begin position="224"/>
        <end position="242"/>
    </location>
</feature>
<evidence type="ECO:0000259" key="4">
    <source>
        <dbReference type="PROSITE" id="PS50174"/>
    </source>
</evidence>
<dbReference type="InterPro" id="IPR000467">
    <property type="entry name" value="G_patch_dom"/>
</dbReference>
<protein>
    <recommendedName>
        <fullName evidence="7">G-patch domain-containing protein</fullName>
    </recommendedName>
</protein>
<keyword evidence="6" id="KW-1185">Reference proteome</keyword>
<feature type="domain" description="RRM" evidence="3">
    <location>
        <begin position="432"/>
        <end position="512"/>
    </location>
</feature>
<feature type="compositionally biased region" description="Low complexity" evidence="2">
    <location>
        <begin position="95"/>
        <end position="121"/>
    </location>
</feature>
<feature type="region of interest" description="Disordered" evidence="2">
    <location>
        <begin position="376"/>
        <end position="413"/>
    </location>
</feature>
<dbReference type="InterPro" id="IPR000504">
    <property type="entry name" value="RRM_dom"/>
</dbReference>
<keyword evidence="1" id="KW-0694">RNA-binding</keyword>
<accession>A0A2N3N5Q2</accession>
<evidence type="ECO:0000313" key="6">
    <source>
        <dbReference type="Proteomes" id="UP000233524"/>
    </source>
</evidence>
<dbReference type="SUPFAM" id="SSF54928">
    <property type="entry name" value="RNA-binding domain, RBD"/>
    <property type="match status" value="1"/>
</dbReference>
<evidence type="ECO:0008006" key="7">
    <source>
        <dbReference type="Google" id="ProtNLM"/>
    </source>
</evidence>
<feature type="region of interest" description="Disordered" evidence="2">
    <location>
        <begin position="200"/>
        <end position="349"/>
    </location>
</feature>
<evidence type="ECO:0000259" key="3">
    <source>
        <dbReference type="PROSITE" id="PS50102"/>
    </source>
</evidence>
<feature type="region of interest" description="Disordered" evidence="2">
    <location>
        <begin position="75"/>
        <end position="121"/>
    </location>
</feature>